<dbReference type="EMBL" id="JALLKP010000001">
    <property type="protein sequence ID" value="KAK2197867.1"/>
    <property type="molecule type" value="Genomic_DNA"/>
</dbReference>
<comment type="caution">
    <text evidence="2">The sequence shown here is derived from an EMBL/GenBank/DDBJ whole genome shotgun (WGS) entry which is preliminary data.</text>
</comment>
<keyword evidence="3" id="KW-1185">Reference proteome</keyword>
<feature type="region of interest" description="Disordered" evidence="1">
    <location>
        <begin position="1"/>
        <end position="97"/>
    </location>
</feature>
<dbReference type="KEGG" id="bdw:94335168"/>
<evidence type="ECO:0000256" key="1">
    <source>
        <dbReference type="SAM" id="MobiDB-lite"/>
    </source>
</evidence>
<proteinExistence type="predicted"/>
<evidence type="ECO:0000313" key="3">
    <source>
        <dbReference type="Proteomes" id="UP001214638"/>
    </source>
</evidence>
<dbReference type="GeneID" id="94335168"/>
<accession>A0AAD9PNX4</accession>
<dbReference type="RefSeq" id="XP_067804709.1">
    <property type="nucleotide sequence ID" value="XM_067945918.1"/>
</dbReference>
<gene>
    <name evidence="2" type="ORF">BdWA1_000870</name>
</gene>
<dbReference type="Proteomes" id="UP001214638">
    <property type="component" value="Unassembled WGS sequence"/>
</dbReference>
<feature type="compositionally biased region" description="Basic and acidic residues" evidence="1">
    <location>
        <begin position="78"/>
        <end position="91"/>
    </location>
</feature>
<feature type="compositionally biased region" description="Basic and acidic residues" evidence="1">
    <location>
        <begin position="1"/>
        <end position="12"/>
    </location>
</feature>
<organism evidence="2 3">
    <name type="scientific">Babesia duncani</name>
    <dbReference type="NCBI Taxonomy" id="323732"/>
    <lineage>
        <taxon>Eukaryota</taxon>
        <taxon>Sar</taxon>
        <taxon>Alveolata</taxon>
        <taxon>Apicomplexa</taxon>
        <taxon>Aconoidasida</taxon>
        <taxon>Piroplasmida</taxon>
        <taxon>Babesiidae</taxon>
        <taxon>Babesia</taxon>
    </lineage>
</organism>
<dbReference type="AlphaFoldDB" id="A0AAD9PNX4"/>
<sequence length="230" mass="25109">MTENDSARDSKGESQYSNESDSPADDKGNKRSHSSSSDSENESTGSVRGPKSLKTEESPKSEPNETKIGPGDSYTNHTSEKSVDSEHKESTKASNSNASIDKGIRSFEGIPLPAIGVFTGTREYTCPFSLLATSSSGDSFFKVNEKEAEDFNLKTTKVSTPIVMSKSSFEEVSDDVKIVYECAPEKRLRITCHQVGSGRIQLNTRVLPSMSINKLKSRSIIFNGQLISEF</sequence>
<feature type="compositionally biased region" description="Low complexity" evidence="1">
    <location>
        <begin position="34"/>
        <end position="46"/>
    </location>
</feature>
<reference evidence="2" key="1">
    <citation type="journal article" date="2023" name="Nat. Microbiol.">
        <title>Babesia duncani multi-omics identifies virulence factors and drug targets.</title>
        <authorList>
            <person name="Singh P."/>
            <person name="Lonardi S."/>
            <person name="Liang Q."/>
            <person name="Vydyam P."/>
            <person name="Khabirova E."/>
            <person name="Fang T."/>
            <person name="Gihaz S."/>
            <person name="Thekkiniath J."/>
            <person name="Munshi M."/>
            <person name="Abel S."/>
            <person name="Ciampossin L."/>
            <person name="Batugedara G."/>
            <person name="Gupta M."/>
            <person name="Lu X.M."/>
            <person name="Lenz T."/>
            <person name="Chakravarty S."/>
            <person name="Cornillot E."/>
            <person name="Hu Y."/>
            <person name="Ma W."/>
            <person name="Gonzalez L.M."/>
            <person name="Sanchez S."/>
            <person name="Estrada K."/>
            <person name="Sanchez-Flores A."/>
            <person name="Montero E."/>
            <person name="Harb O.S."/>
            <person name="Le Roch K.G."/>
            <person name="Mamoun C.B."/>
        </authorList>
    </citation>
    <scope>NUCLEOTIDE SEQUENCE</scope>
    <source>
        <strain evidence="2">WA1</strain>
    </source>
</reference>
<evidence type="ECO:0000313" key="2">
    <source>
        <dbReference type="EMBL" id="KAK2197867.1"/>
    </source>
</evidence>
<name>A0AAD9PNX4_9APIC</name>
<feature type="compositionally biased region" description="Basic and acidic residues" evidence="1">
    <location>
        <begin position="53"/>
        <end position="65"/>
    </location>
</feature>
<protein>
    <submittedName>
        <fullName evidence="2">Uncharacterized protein</fullName>
    </submittedName>
</protein>